<evidence type="ECO:0000259" key="15">
    <source>
        <dbReference type="PROSITE" id="PS50853"/>
    </source>
</evidence>
<dbReference type="InterPro" id="IPR003961">
    <property type="entry name" value="FN3_dom"/>
</dbReference>
<dbReference type="FunFam" id="2.60.40.10:FF:000028">
    <property type="entry name" value="Neuronal cell adhesion molecule"/>
    <property type="match status" value="1"/>
</dbReference>
<feature type="domain" description="Ig-like" evidence="14">
    <location>
        <begin position="317"/>
        <end position="399"/>
    </location>
</feature>
<dbReference type="InterPro" id="IPR036179">
    <property type="entry name" value="Ig-like_dom_sf"/>
</dbReference>
<dbReference type="SUPFAM" id="SSF49265">
    <property type="entry name" value="Fibronectin type III"/>
    <property type="match status" value="7"/>
</dbReference>
<feature type="domain" description="Fibronectin type-III" evidence="15">
    <location>
        <begin position="607"/>
        <end position="710"/>
    </location>
</feature>
<dbReference type="Proteomes" id="UP001608902">
    <property type="component" value="Unassembled WGS sequence"/>
</dbReference>
<dbReference type="InterPro" id="IPR036116">
    <property type="entry name" value="FN3_sf"/>
</dbReference>
<evidence type="ECO:0000256" key="8">
    <source>
        <dbReference type="ARBA" id="ARBA00023157"/>
    </source>
</evidence>
<feature type="domain" description="Fibronectin type-III" evidence="15">
    <location>
        <begin position="1223"/>
        <end position="1323"/>
    </location>
</feature>
<feature type="domain" description="Fibronectin type-III" evidence="15">
    <location>
        <begin position="1327"/>
        <end position="1420"/>
    </location>
</feature>
<keyword evidence="17" id="KW-1185">Reference proteome</keyword>
<dbReference type="InterPro" id="IPR003599">
    <property type="entry name" value="Ig_sub"/>
</dbReference>
<feature type="domain" description="Fibronectin type-III" evidence="15">
    <location>
        <begin position="1737"/>
        <end position="1831"/>
    </location>
</feature>
<evidence type="ECO:0000313" key="17">
    <source>
        <dbReference type="Proteomes" id="UP001608902"/>
    </source>
</evidence>
<evidence type="ECO:0000313" key="16">
    <source>
        <dbReference type="EMBL" id="MFH4973852.1"/>
    </source>
</evidence>
<dbReference type="EMBL" id="JBGFUD010000162">
    <property type="protein sequence ID" value="MFH4973852.1"/>
    <property type="molecule type" value="Genomic_DNA"/>
</dbReference>
<dbReference type="PROSITE" id="PS50835">
    <property type="entry name" value="IG_LIKE"/>
    <property type="match status" value="4"/>
</dbReference>
<dbReference type="FunFam" id="2.60.40.10:FF:000158">
    <property type="entry name" value="Sidekick cell adhesion molecule 2"/>
    <property type="match status" value="1"/>
</dbReference>
<dbReference type="SMART" id="SM00408">
    <property type="entry name" value="IGc2"/>
    <property type="match status" value="4"/>
</dbReference>
<evidence type="ECO:0008006" key="18">
    <source>
        <dbReference type="Google" id="ProtNLM"/>
    </source>
</evidence>
<keyword evidence="7 13" id="KW-0472">Membrane</keyword>
<gene>
    <name evidence="16" type="ORF">AB6A40_000561</name>
</gene>
<dbReference type="PROSITE" id="PS50853">
    <property type="entry name" value="FN3"/>
    <property type="match status" value="12"/>
</dbReference>
<dbReference type="CDD" id="cd00096">
    <property type="entry name" value="Ig"/>
    <property type="match status" value="1"/>
</dbReference>
<evidence type="ECO:0000256" key="12">
    <source>
        <dbReference type="SAM" id="MobiDB-lite"/>
    </source>
</evidence>
<keyword evidence="2 13" id="KW-0812">Transmembrane</keyword>
<proteinExistence type="inferred from homology"/>
<evidence type="ECO:0000256" key="1">
    <source>
        <dbReference type="ARBA" id="ARBA00004479"/>
    </source>
</evidence>
<feature type="domain" description="Fibronectin type-III" evidence="15">
    <location>
        <begin position="817"/>
        <end position="916"/>
    </location>
</feature>
<dbReference type="Pfam" id="PF13895">
    <property type="entry name" value="Ig_2"/>
    <property type="match status" value="1"/>
</dbReference>
<keyword evidence="9" id="KW-0325">Glycoprotein</keyword>
<dbReference type="Pfam" id="PF13927">
    <property type="entry name" value="Ig_3"/>
    <property type="match status" value="1"/>
</dbReference>
<evidence type="ECO:0000256" key="3">
    <source>
        <dbReference type="ARBA" id="ARBA00022729"/>
    </source>
</evidence>
<dbReference type="GO" id="GO:0016020">
    <property type="term" value="C:membrane"/>
    <property type="evidence" value="ECO:0007669"/>
    <property type="project" value="UniProtKB-SubCell"/>
</dbReference>
<feature type="domain" description="Ig-like" evidence="14">
    <location>
        <begin position="414"/>
        <end position="503"/>
    </location>
</feature>
<keyword evidence="10" id="KW-0393">Immunoglobulin domain</keyword>
<feature type="compositionally biased region" description="Polar residues" evidence="12">
    <location>
        <begin position="2131"/>
        <end position="2158"/>
    </location>
</feature>
<dbReference type="PANTHER" id="PTHR13817">
    <property type="entry name" value="TITIN"/>
    <property type="match status" value="1"/>
</dbReference>
<dbReference type="Pfam" id="PF07679">
    <property type="entry name" value="I-set"/>
    <property type="match status" value="2"/>
</dbReference>
<keyword evidence="3" id="KW-0732">Signal</keyword>
<dbReference type="SMART" id="SM00409">
    <property type="entry name" value="IG"/>
    <property type="match status" value="4"/>
</dbReference>
<dbReference type="CDD" id="cd00063">
    <property type="entry name" value="FN3"/>
    <property type="match status" value="13"/>
</dbReference>
<comment type="subcellular location">
    <subcellularLocation>
        <location evidence="1">Membrane</location>
        <topology evidence="1">Single-pass type I membrane protein</topology>
    </subcellularLocation>
</comment>
<evidence type="ECO:0000259" key="14">
    <source>
        <dbReference type="PROSITE" id="PS50835"/>
    </source>
</evidence>
<feature type="domain" description="Fibronectin type-III" evidence="15">
    <location>
        <begin position="1636"/>
        <end position="1733"/>
    </location>
</feature>
<feature type="domain" description="Ig-like" evidence="14">
    <location>
        <begin position="30"/>
        <end position="112"/>
    </location>
</feature>
<evidence type="ECO:0000256" key="11">
    <source>
        <dbReference type="ARBA" id="ARBA00061621"/>
    </source>
</evidence>
<dbReference type="InterPro" id="IPR050964">
    <property type="entry name" value="Striated_Muscle_Regulatory"/>
</dbReference>
<keyword evidence="4" id="KW-0677">Repeat</keyword>
<comment type="caution">
    <text evidence="16">The sequence shown here is derived from an EMBL/GenBank/DDBJ whole genome shotgun (WGS) entry which is preliminary data.</text>
</comment>
<feature type="transmembrane region" description="Helical" evidence="13">
    <location>
        <begin position="1961"/>
        <end position="1985"/>
    </location>
</feature>
<feature type="domain" description="Fibronectin type-III" evidence="15">
    <location>
        <begin position="920"/>
        <end position="1014"/>
    </location>
</feature>
<evidence type="ECO:0000256" key="6">
    <source>
        <dbReference type="ARBA" id="ARBA00022989"/>
    </source>
</evidence>
<feature type="domain" description="Fibronectin type-III" evidence="15">
    <location>
        <begin position="1423"/>
        <end position="1526"/>
    </location>
</feature>
<evidence type="ECO:0000256" key="10">
    <source>
        <dbReference type="ARBA" id="ARBA00023319"/>
    </source>
</evidence>
<feature type="domain" description="Fibronectin type-III" evidence="15">
    <location>
        <begin position="1018"/>
        <end position="1112"/>
    </location>
</feature>
<feature type="region of interest" description="Disordered" evidence="12">
    <location>
        <begin position="2117"/>
        <end position="2158"/>
    </location>
</feature>
<evidence type="ECO:0000256" key="4">
    <source>
        <dbReference type="ARBA" id="ARBA00022737"/>
    </source>
</evidence>
<dbReference type="InterPro" id="IPR003598">
    <property type="entry name" value="Ig_sub2"/>
</dbReference>
<feature type="domain" description="Fibronectin type-III" evidence="15">
    <location>
        <begin position="1531"/>
        <end position="1631"/>
    </location>
</feature>
<feature type="domain" description="Fibronectin type-III" evidence="15">
    <location>
        <begin position="1117"/>
        <end position="1218"/>
    </location>
</feature>
<dbReference type="SMART" id="SM00060">
    <property type="entry name" value="FN3"/>
    <property type="match status" value="13"/>
</dbReference>
<evidence type="ECO:0000256" key="7">
    <source>
        <dbReference type="ARBA" id="ARBA00023136"/>
    </source>
</evidence>
<dbReference type="GO" id="GO:0007155">
    <property type="term" value="P:cell adhesion"/>
    <property type="evidence" value="ECO:0007669"/>
    <property type="project" value="UniProtKB-KW"/>
</dbReference>
<evidence type="ECO:0000256" key="13">
    <source>
        <dbReference type="SAM" id="Phobius"/>
    </source>
</evidence>
<organism evidence="16 17">
    <name type="scientific">Gnathostoma spinigerum</name>
    <dbReference type="NCBI Taxonomy" id="75299"/>
    <lineage>
        <taxon>Eukaryota</taxon>
        <taxon>Metazoa</taxon>
        <taxon>Ecdysozoa</taxon>
        <taxon>Nematoda</taxon>
        <taxon>Chromadorea</taxon>
        <taxon>Rhabditida</taxon>
        <taxon>Spirurina</taxon>
        <taxon>Gnathostomatomorpha</taxon>
        <taxon>Gnathostomatoidea</taxon>
        <taxon>Gnathostomatidae</taxon>
        <taxon>Gnathostoma</taxon>
    </lineage>
</organism>
<dbReference type="PANTHER" id="PTHR13817:SF166">
    <property type="entry name" value="NEURONAL IGCAM-RELATED"/>
    <property type="match status" value="1"/>
</dbReference>
<evidence type="ECO:0000256" key="2">
    <source>
        <dbReference type="ARBA" id="ARBA00022692"/>
    </source>
</evidence>
<keyword evidence="5" id="KW-0130">Cell adhesion</keyword>
<keyword evidence="6 13" id="KW-1133">Transmembrane helix</keyword>
<protein>
    <recommendedName>
        <fullName evidence="18">Sidekick</fullName>
    </recommendedName>
</protein>
<evidence type="ECO:0000256" key="9">
    <source>
        <dbReference type="ARBA" id="ARBA00023180"/>
    </source>
</evidence>
<dbReference type="Pfam" id="PF00041">
    <property type="entry name" value="fn3"/>
    <property type="match status" value="10"/>
</dbReference>
<keyword evidence="8" id="KW-1015">Disulfide bond</keyword>
<name>A0ABD6EBJ1_9BILA</name>
<reference evidence="16 17" key="1">
    <citation type="submission" date="2024-08" db="EMBL/GenBank/DDBJ databases">
        <title>Gnathostoma spinigerum genome.</title>
        <authorList>
            <person name="Gonzalez-Bertolin B."/>
            <person name="Monzon S."/>
            <person name="Zaballos A."/>
            <person name="Jimenez P."/>
            <person name="Dekumyoy P."/>
            <person name="Varona S."/>
            <person name="Cuesta I."/>
            <person name="Sumanam S."/>
            <person name="Adisakwattana P."/>
            <person name="Gasser R.B."/>
            <person name="Hernandez-Gonzalez A."/>
            <person name="Young N.D."/>
            <person name="Perteguer M.J."/>
        </authorList>
    </citation>
    <scope>NUCLEOTIDE SEQUENCE [LARGE SCALE GENOMIC DNA]</scope>
    <source>
        <strain evidence="16">AL3</strain>
        <tissue evidence="16">Liver</tissue>
    </source>
</reference>
<accession>A0ABD6EBJ1</accession>
<feature type="domain" description="Fibronectin type-III" evidence="15">
    <location>
        <begin position="715"/>
        <end position="812"/>
    </location>
</feature>
<dbReference type="Gene3D" id="2.60.40.10">
    <property type="entry name" value="Immunoglobulins"/>
    <property type="match status" value="17"/>
</dbReference>
<dbReference type="InterPro" id="IPR013783">
    <property type="entry name" value="Ig-like_fold"/>
</dbReference>
<dbReference type="InterPro" id="IPR013098">
    <property type="entry name" value="Ig_I-set"/>
</dbReference>
<sequence>MGVQQWIITIYAVRIFSNVCSSVSLPTKPPHISAWSNSEVFIREGILYEVICPVDDPFTLESSILWYRNNKLLNITGQKLTFNAITHEQSGIYRCWATNHLGSTISSPLNITVLYIVGFHPFALSEVFIARGDSVVLQPPNLISSSQLNFTWTWFFNNEKIVKDNWHYVTKSGELVLLDYDGSSGVYQVEVSEESYRSTSDAITIFTELGGPRSLRMAILYKPRNAKVRIGDGIPAVFECVANHWSQSISLKWSIGGIQVLDDGFNLVISDYGRRFEIRTVDELNFQGSVLLVTCSLFVDNSLKDSAEANLTVIQKPKIDRAKIPPVVNLTLGGSVTVNCESTGFPDPSLRWYHNGQPMRLDATSLEVTGIGWNMSGVYQCEAFNEAGYDTAATWIKFSYGSSFGSRLLNQSIPLNGSVASSADTLTVEVGNDIFIPCGIKGSPRSAVLWEFNGSEIVGDDRHILQNQSLHIRTTAESDSGIYRCIVIDESVTDWQETTVHVSAGSELIEYGPKNQSILIGSNIVMPCQMSGYAASSNRALTVWKWNGQKLSNIVDPVHRLVVNSDGSISIKQVGPDNIGVYTCTVRAHGREQSASAWLKIIEKPSMPTSVVAELINETTRARVRLKWRAGFDGNSPLIKHIVEMRSVGPTNLWSDWEIVLDNLPLEICCVAFIDNLKPSSVVEFRVTAVNRYGSGKPSVPSNNITMPQQRPAAAPRSVVASARSWSSIMVQWQPPPADQWNGDIQGYLIRYRLANYASVPWLEKNITNGQIRNAPLEHLITWREYEIQVAAYSNRGMGVFSRPLYITTLEGVPTHPPSHLYVKVINSTAVAVSFTAPDQQVIPGVNQGYKVELWKKTVSPSSLYRQVRIPPNGPIINKTIDGLEKFGHYLVTVLCFTTPGDGPRSDPVEVTTDEDLPGAVDSLHFDLVLFNSVVVAWDPPSEPNGIITGYTLRYWEVSQPNEKYTVFANSSSRKVNIDGLKASTHYSIGIHARTKIGAGPETEAKFVSGVPPELPGSPSILFISNIGPRSAVIHFEPGFDGHTSIRTWIIEAEIASSTFSQIYNVSASGSSTLVVEGLRPFTEYRLRLLAKNIRGVGPPSEPSAPFKTDQSEPEIAPQRVIAEPLSPTSILVSWLPLLTAQWNGARGGYLIMYRSVSSNSFEIVSAWNEVRVSNIRSCDFILPDLEPFTTYEITMAAENNRGRSVSSNVVRARTYETFPSNGPSDVQVKSIDRRHVIVSWNEVQESSRGGIILGYQIDLEPENLELCNEHSCSITVDNPKVFLAEFAQLRPFTLYHVSIKAFTVAGIGPDYTSRVSFRTLEDIPSQPTNVSFSYIGETEVRLKWSPPEHPNGRILHYEVSYWTPYSKDDATKVKLPPHVLGFSTTGLLINSRYIFAVSAETASGQGPQTIVDVLTTFKRYPPPDAPAPHVDISYPQYPHSIVLRWDPIISSLESSVNWIRSYDVEYQTNDGSWTRWRHTIPGSETGVNITGLISNKEYRARIRVNTDFEQSGWSAESSWIKTSGSAPSMAPHSVRITSYNSTSVIVQWTQPEKTTWNSDLIGYRIKYKIYEQDQDYKYSEIAPTSIPSKEIERAIHGLNSLHHHIFQIISFNQYGSSNASLPIFIYVGYVIPKRLVTNLSAESPSSTSVFVSWDSWEYDPGLLISGFRVRYAPAIPAVRISDQDTQEMVVTDNNSVLLTELNKYSEYEVEVCAYNLAGEGNSSVVRIRTKEDLPSRVSSLSFSDILFDSVNVSWSPPHHPNGLIRAYHINYKVINSKDEFTEETREETPLTFLVAKGLKENATYVFSIKAETGAGLGEEMNGRVTLGPNPGCPSSPSKPHLMSGQASVTVQWRFDELAKLPIKGYVLQAMRISKNDDLGNDPLVNHRSERKHIIGAWFTVVVTNDDRTYYEVNYKLLEPSSLYVFRICARNLISIGFASEESDQFHVPALLPSVPFYTKWWFSALIAGIVSVVIILVVILLYVTGSKYNNSQKRSSTDLLQSVEPLGYEMQLSKKRSQPLRYDFPIHSVVRGSLVKMDASEITGTNVYSSLATDNVPVTSPGSVVGDSNPVYDEDVEIIEEDDIENRGINIGAWHEKDDPYRRTWRRVRAVAQAENQSPLVAQQPYRPDSSFSDRSNPTVISSTGGRSTVNGFSSFV</sequence>
<evidence type="ECO:0000256" key="5">
    <source>
        <dbReference type="ARBA" id="ARBA00022889"/>
    </source>
</evidence>
<dbReference type="SUPFAM" id="SSF48726">
    <property type="entry name" value="Immunoglobulin"/>
    <property type="match status" value="4"/>
</dbReference>
<comment type="similarity">
    <text evidence="11">Belongs to the sidekick family.</text>
</comment>
<dbReference type="InterPro" id="IPR007110">
    <property type="entry name" value="Ig-like_dom"/>
</dbReference>
<dbReference type="PRINTS" id="PR00014">
    <property type="entry name" value="FNTYPEIII"/>
</dbReference>
<feature type="domain" description="Ig-like" evidence="14">
    <location>
        <begin position="506"/>
        <end position="596"/>
    </location>
</feature>